<evidence type="ECO:0000259" key="2">
    <source>
        <dbReference type="PROSITE" id="PS52001"/>
    </source>
</evidence>
<comment type="caution">
    <text evidence="3">The sequence shown here is derived from an EMBL/GenBank/DDBJ whole genome shotgun (WGS) entry which is preliminary data.</text>
</comment>
<feature type="compositionally biased region" description="Low complexity" evidence="1">
    <location>
        <begin position="17"/>
        <end position="42"/>
    </location>
</feature>
<dbReference type="PROSITE" id="PS52001">
    <property type="entry name" value="AD"/>
    <property type="match status" value="1"/>
</dbReference>
<dbReference type="Proteomes" id="UP000789342">
    <property type="component" value="Unassembled WGS sequence"/>
</dbReference>
<reference evidence="3" key="1">
    <citation type="submission" date="2021-06" db="EMBL/GenBank/DDBJ databases">
        <authorList>
            <person name="Kallberg Y."/>
            <person name="Tangrot J."/>
            <person name="Rosling A."/>
        </authorList>
    </citation>
    <scope>NUCLEOTIDE SEQUENCE</scope>
    <source>
        <strain evidence="3">CL551</strain>
    </source>
</reference>
<name>A0A9N9HRD0_9GLOM</name>
<evidence type="ECO:0000313" key="4">
    <source>
        <dbReference type="Proteomes" id="UP000789342"/>
    </source>
</evidence>
<evidence type="ECO:0000256" key="1">
    <source>
        <dbReference type="SAM" id="MobiDB-lite"/>
    </source>
</evidence>
<feature type="region of interest" description="Disordered" evidence="1">
    <location>
        <begin position="101"/>
        <end position="130"/>
    </location>
</feature>
<dbReference type="InterPro" id="IPR019181">
    <property type="entry name" value="LSM12_ABD"/>
</dbReference>
<dbReference type="AlphaFoldDB" id="A0A9N9HRD0"/>
<evidence type="ECO:0000313" key="3">
    <source>
        <dbReference type="EMBL" id="CAG8701803.1"/>
    </source>
</evidence>
<dbReference type="OrthoDB" id="1057137at2759"/>
<proteinExistence type="predicted"/>
<sequence length="228" mass="24580">MQRSKSHNAPARTPSDNVSQRVGNNNNLNNNATSVMNSNNANGSTIVNTESQQLKGLEWVLGLSIKVKTLNDDDNNSGNPPKYDFRILKISFLRDVVQLPNRKPSIDGNSNTATNSTSTNSTSTNGQNTSASVFSTAVPLVGYVQTDRLQSRELQSVKETQSALARIGVGVTQEAQDIFDALSKTLPCRWSKDSIVVLDEVIIGPPYDIENCKANSGASGSLARVKKV</sequence>
<feature type="region of interest" description="Disordered" evidence="1">
    <location>
        <begin position="1"/>
        <end position="44"/>
    </location>
</feature>
<feature type="non-terminal residue" evidence="3">
    <location>
        <position position="1"/>
    </location>
</feature>
<dbReference type="InterPro" id="IPR039683">
    <property type="entry name" value="Lsm12-like"/>
</dbReference>
<protein>
    <submittedName>
        <fullName evidence="3">7858_t:CDS:1</fullName>
    </submittedName>
</protein>
<organism evidence="3 4">
    <name type="scientific">Acaulospora morrowiae</name>
    <dbReference type="NCBI Taxonomy" id="94023"/>
    <lineage>
        <taxon>Eukaryota</taxon>
        <taxon>Fungi</taxon>
        <taxon>Fungi incertae sedis</taxon>
        <taxon>Mucoromycota</taxon>
        <taxon>Glomeromycotina</taxon>
        <taxon>Glomeromycetes</taxon>
        <taxon>Diversisporales</taxon>
        <taxon>Acaulosporaceae</taxon>
        <taxon>Acaulospora</taxon>
    </lineage>
</organism>
<dbReference type="InterPro" id="IPR047574">
    <property type="entry name" value="AD"/>
</dbReference>
<dbReference type="Pfam" id="PF09793">
    <property type="entry name" value="AD"/>
    <property type="match status" value="1"/>
</dbReference>
<dbReference type="SMART" id="SM00995">
    <property type="entry name" value="AD"/>
    <property type="match status" value="1"/>
</dbReference>
<dbReference type="EMBL" id="CAJVPV010017199">
    <property type="protein sequence ID" value="CAG8701803.1"/>
    <property type="molecule type" value="Genomic_DNA"/>
</dbReference>
<feature type="compositionally biased region" description="Low complexity" evidence="1">
    <location>
        <begin position="108"/>
        <end position="130"/>
    </location>
</feature>
<feature type="domain" description="AD" evidence="2">
    <location>
        <begin position="142"/>
        <end position="228"/>
    </location>
</feature>
<gene>
    <name evidence="3" type="ORF">AMORRO_LOCUS12177</name>
</gene>
<accession>A0A9N9HRD0</accession>
<keyword evidence="4" id="KW-1185">Reference proteome</keyword>
<dbReference type="PANTHER" id="PTHR13542">
    <property type="entry name" value="LSM12 HOMOLOG"/>
    <property type="match status" value="1"/>
</dbReference>